<dbReference type="FunFam" id="3.30.70.80:FF:000003">
    <property type="entry name" value="Subtilisin-like protease SBT1.9"/>
    <property type="match status" value="1"/>
</dbReference>
<name>A0A8J4QBA5_9ROSI</name>
<reference evidence="15" key="1">
    <citation type="submission" date="2020-03" db="EMBL/GenBank/DDBJ databases">
        <title>Castanea mollissima Vanexum genome sequencing.</title>
        <authorList>
            <person name="Staton M."/>
        </authorList>
    </citation>
    <scope>NUCLEOTIDE SEQUENCE</scope>
    <source>
        <tissue evidence="15">Leaf</tissue>
    </source>
</reference>
<dbReference type="InterPro" id="IPR041469">
    <property type="entry name" value="Subtilisin-like_FN3"/>
</dbReference>
<organism evidence="15 16">
    <name type="scientific">Castanea mollissima</name>
    <name type="common">Chinese chestnut</name>
    <dbReference type="NCBI Taxonomy" id="60419"/>
    <lineage>
        <taxon>Eukaryota</taxon>
        <taxon>Viridiplantae</taxon>
        <taxon>Streptophyta</taxon>
        <taxon>Embryophyta</taxon>
        <taxon>Tracheophyta</taxon>
        <taxon>Spermatophyta</taxon>
        <taxon>Magnoliopsida</taxon>
        <taxon>eudicotyledons</taxon>
        <taxon>Gunneridae</taxon>
        <taxon>Pentapetalae</taxon>
        <taxon>rosids</taxon>
        <taxon>fabids</taxon>
        <taxon>Fagales</taxon>
        <taxon>Fagaceae</taxon>
        <taxon>Castanea</taxon>
    </lineage>
</organism>
<evidence type="ECO:0000256" key="8">
    <source>
        <dbReference type="ARBA" id="ARBA00023180"/>
    </source>
</evidence>
<sequence length="764" mass="84078">MKMSFSHLISQCGLLWLLLFLLPLVKAVSKFEDYQTYIIHMDHTHKPESFLTHESWHRSILKSLSSSPTDDKELLLYSYNHVMHGFSARLTPSQLSEIEESPSHLATNPDSFVKSMTTYSPKFLGLQKNFGIWPTASYGEDVIVGVVDTGVWPESKSFNDEGMPPVPKKWKGKCENGTAFSPSYCNKKLIGARFYYKGILAHGLNPSEYGEYLSPRDFDGHGTHTASTAVGNNVPGASYFGYAKGTAIGMAPRARLAVYKVLWLKGGLGVTSDVLAGMEQAILDGVDIMSLSLGFHMKAYFNNDIALGSLSAIEKGIFVVCAAGNDPYFKTVDNVAPWITTVGAGTLDRNFHAKMTLKNGVSIEGTSYFPESVFITDLPLYYGKDNVSKAICKDRTLDRKEVAGKVVICDYSGSNVSQQIEEVERAGAYAAIFTDLFLPLSHEKYIMFNVKYSIPSLILPTGSGTLVKEYATRVKNPKVKDMSFVLTRLGTKPAPQVASFSSKGPNPVSPGVLKPDIIAPGVDVLAAFVPSKYDLVTDNYALKSGTSMATPHVAGVGALLKAIHPKWSPAAIRSAMMTTAYAMDNTGTIIKSEFTNDLGTPLEFGAGHINPNKAMDPGLIYDMGFQDYIEFLCGLEHTKKQMSALIRRTQWSCSNKSIHDLNYPSFTAALTTKTNYPVAMNFSRVVTNVGNDKAVYRSHLENIPTGLKISVKPRTLTFTRKYQTRSFVVSIELDREFSRVIYGFLKWIDQDSHVVSSPIVAINF</sequence>
<keyword evidence="5 11" id="KW-0732">Signal</keyword>
<evidence type="ECO:0000256" key="9">
    <source>
        <dbReference type="PIRSR" id="PIRSR615500-1"/>
    </source>
</evidence>
<dbReference type="InterPro" id="IPR015500">
    <property type="entry name" value="Peptidase_S8_subtilisin-rel"/>
</dbReference>
<dbReference type="Proteomes" id="UP000737018">
    <property type="component" value="Unassembled WGS sequence"/>
</dbReference>
<evidence type="ECO:0000256" key="3">
    <source>
        <dbReference type="ARBA" id="ARBA00022525"/>
    </source>
</evidence>
<dbReference type="CDD" id="cd02120">
    <property type="entry name" value="PA_subtilisin_like"/>
    <property type="match status" value="1"/>
</dbReference>
<comment type="subcellular location">
    <subcellularLocation>
        <location evidence="1">Secreted</location>
    </subcellularLocation>
</comment>
<dbReference type="Pfam" id="PF17766">
    <property type="entry name" value="fn3_6"/>
    <property type="match status" value="1"/>
</dbReference>
<evidence type="ECO:0000256" key="4">
    <source>
        <dbReference type="ARBA" id="ARBA00022670"/>
    </source>
</evidence>
<dbReference type="InterPro" id="IPR045051">
    <property type="entry name" value="SBT"/>
</dbReference>
<feature type="domain" description="Peptidase S8/S53" evidence="12">
    <location>
        <begin position="139"/>
        <end position="607"/>
    </location>
</feature>
<dbReference type="AlphaFoldDB" id="A0A8J4QBA5"/>
<keyword evidence="3" id="KW-0964">Secreted</keyword>
<dbReference type="Pfam" id="PF00082">
    <property type="entry name" value="Peptidase_S8"/>
    <property type="match status" value="1"/>
</dbReference>
<dbReference type="Pfam" id="PF05922">
    <property type="entry name" value="Inhibitor_I9"/>
    <property type="match status" value="1"/>
</dbReference>
<dbReference type="InterPro" id="IPR036852">
    <property type="entry name" value="Peptidase_S8/S53_dom_sf"/>
</dbReference>
<feature type="active site" description="Charge relay system" evidence="9 10">
    <location>
        <position position="547"/>
    </location>
</feature>
<evidence type="ECO:0000313" key="16">
    <source>
        <dbReference type="Proteomes" id="UP000737018"/>
    </source>
</evidence>
<gene>
    <name evidence="15" type="ORF">CMV_027717</name>
</gene>
<dbReference type="Gene3D" id="2.60.40.2310">
    <property type="match status" value="1"/>
</dbReference>
<evidence type="ECO:0000256" key="2">
    <source>
        <dbReference type="ARBA" id="ARBA00011073"/>
    </source>
</evidence>
<dbReference type="GO" id="GO:0005576">
    <property type="term" value="C:extracellular region"/>
    <property type="evidence" value="ECO:0007669"/>
    <property type="project" value="UniProtKB-SubCell"/>
</dbReference>
<evidence type="ECO:0000256" key="1">
    <source>
        <dbReference type="ARBA" id="ARBA00004613"/>
    </source>
</evidence>
<accession>A0A8J4QBA5</accession>
<dbReference type="SUPFAM" id="SSF52743">
    <property type="entry name" value="Subtilisin-like"/>
    <property type="match status" value="1"/>
</dbReference>
<evidence type="ECO:0000259" key="12">
    <source>
        <dbReference type="Pfam" id="PF00082"/>
    </source>
</evidence>
<feature type="domain" description="Subtilisin-like protease fibronectin type-III" evidence="14">
    <location>
        <begin position="660"/>
        <end position="760"/>
    </location>
</feature>
<comment type="caution">
    <text evidence="15">The sequence shown here is derived from an EMBL/GenBank/DDBJ whole genome shotgun (WGS) entry which is preliminary data.</text>
</comment>
<feature type="signal peptide" evidence="11">
    <location>
        <begin position="1"/>
        <end position="27"/>
    </location>
</feature>
<dbReference type="GO" id="GO:0004252">
    <property type="term" value="F:serine-type endopeptidase activity"/>
    <property type="evidence" value="ECO:0007669"/>
    <property type="project" value="UniProtKB-UniRule"/>
</dbReference>
<dbReference type="Gene3D" id="3.40.50.200">
    <property type="entry name" value="Peptidase S8/S53 domain"/>
    <property type="match status" value="1"/>
</dbReference>
<dbReference type="InterPro" id="IPR010259">
    <property type="entry name" value="S8pro/Inhibitor_I9"/>
</dbReference>
<dbReference type="InterPro" id="IPR023828">
    <property type="entry name" value="Peptidase_S8_Ser-AS"/>
</dbReference>
<dbReference type="OrthoDB" id="206201at2759"/>
<dbReference type="GO" id="GO:0006508">
    <property type="term" value="P:proteolysis"/>
    <property type="evidence" value="ECO:0007669"/>
    <property type="project" value="UniProtKB-KW"/>
</dbReference>
<evidence type="ECO:0000313" key="15">
    <source>
        <dbReference type="EMBL" id="KAF3945962.1"/>
    </source>
</evidence>
<dbReference type="GO" id="GO:0009609">
    <property type="term" value="P:response to symbiotic bacterium"/>
    <property type="evidence" value="ECO:0007669"/>
    <property type="project" value="UniProtKB-ARBA"/>
</dbReference>
<dbReference type="FunFam" id="3.40.50.200:FF:000006">
    <property type="entry name" value="Subtilisin-like protease SBT1.5"/>
    <property type="match status" value="1"/>
</dbReference>
<dbReference type="PROSITE" id="PS00138">
    <property type="entry name" value="SUBTILASE_SER"/>
    <property type="match status" value="1"/>
</dbReference>
<feature type="active site" description="Charge relay system" evidence="9 10">
    <location>
        <position position="148"/>
    </location>
</feature>
<keyword evidence="16" id="KW-1185">Reference proteome</keyword>
<dbReference type="InterPro" id="IPR000209">
    <property type="entry name" value="Peptidase_S8/S53_dom"/>
</dbReference>
<keyword evidence="7 10" id="KW-0720">Serine protease</keyword>
<keyword evidence="6 10" id="KW-0378">Hydrolase</keyword>
<evidence type="ECO:0000256" key="7">
    <source>
        <dbReference type="ARBA" id="ARBA00022825"/>
    </source>
</evidence>
<dbReference type="PROSITE" id="PS51892">
    <property type="entry name" value="SUBTILASE"/>
    <property type="match status" value="1"/>
</dbReference>
<dbReference type="InterPro" id="IPR034197">
    <property type="entry name" value="Peptidases_S8_3"/>
</dbReference>
<dbReference type="PANTHER" id="PTHR10795">
    <property type="entry name" value="PROPROTEIN CONVERTASE SUBTILISIN/KEXIN"/>
    <property type="match status" value="1"/>
</dbReference>
<feature type="active site" description="Charge relay system" evidence="9 10">
    <location>
        <position position="221"/>
    </location>
</feature>
<dbReference type="CDD" id="cd04852">
    <property type="entry name" value="Peptidases_S8_3"/>
    <property type="match status" value="1"/>
</dbReference>
<protein>
    <submittedName>
        <fullName evidence="15">Uncharacterized protein</fullName>
    </submittedName>
</protein>
<evidence type="ECO:0000256" key="6">
    <source>
        <dbReference type="ARBA" id="ARBA00022801"/>
    </source>
</evidence>
<dbReference type="EMBL" id="JRKL02010530">
    <property type="protein sequence ID" value="KAF3945962.1"/>
    <property type="molecule type" value="Genomic_DNA"/>
</dbReference>
<evidence type="ECO:0000259" key="14">
    <source>
        <dbReference type="Pfam" id="PF17766"/>
    </source>
</evidence>
<feature type="chain" id="PRO_5035168392" evidence="11">
    <location>
        <begin position="28"/>
        <end position="764"/>
    </location>
</feature>
<comment type="similarity">
    <text evidence="2 10">Belongs to the peptidase S8 family.</text>
</comment>
<evidence type="ECO:0000256" key="5">
    <source>
        <dbReference type="ARBA" id="ARBA00022729"/>
    </source>
</evidence>
<evidence type="ECO:0000259" key="13">
    <source>
        <dbReference type="Pfam" id="PF05922"/>
    </source>
</evidence>
<dbReference type="PRINTS" id="PR00723">
    <property type="entry name" value="SUBTILISIN"/>
</dbReference>
<keyword evidence="8" id="KW-0325">Glycoprotein</keyword>
<dbReference type="InterPro" id="IPR037045">
    <property type="entry name" value="S8pro/Inhibitor_I9_sf"/>
</dbReference>
<keyword evidence="4 10" id="KW-0645">Protease</keyword>
<feature type="domain" description="Inhibitor I9" evidence="13">
    <location>
        <begin position="36"/>
        <end position="114"/>
    </location>
</feature>
<dbReference type="Gene3D" id="3.50.30.30">
    <property type="match status" value="1"/>
</dbReference>
<evidence type="ECO:0000256" key="10">
    <source>
        <dbReference type="PROSITE-ProRule" id="PRU01240"/>
    </source>
</evidence>
<dbReference type="Gene3D" id="3.30.70.80">
    <property type="entry name" value="Peptidase S8 propeptide/proteinase inhibitor I9"/>
    <property type="match status" value="1"/>
</dbReference>
<evidence type="ECO:0000256" key="11">
    <source>
        <dbReference type="SAM" id="SignalP"/>
    </source>
</evidence>
<proteinExistence type="inferred from homology"/>